<gene>
    <name evidence="1" type="ORF">BDCG_16819</name>
</gene>
<dbReference type="GeneID" id="69031711"/>
<evidence type="ECO:0000313" key="2">
    <source>
        <dbReference type="Proteomes" id="UP000002039"/>
    </source>
</evidence>
<keyword evidence="2" id="KW-1185">Reference proteome</keyword>
<evidence type="ECO:0000313" key="1">
    <source>
        <dbReference type="EMBL" id="OAT00959.1"/>
    </source>
</evidence>
<dbReference type="RefSeq" id="XP_045280686.1">
    <property type="nucleotide sequence ID" value="XM_045426015.1"/>
</dbReference>
<protein>
    <submittedName>
        <fullName evidence="1">Uncharacterized protein</fullName>
    </submittedName>
</protein>
<reference evidence="2" key="1">
    <citation type="journal article" date="2015" name="PLoS Genet.">
        <title>The dynamic genome and transcriptome of the human fungal pathogen Blastomyces and close relative Emmonsia.</title>
        <authorList>
            <person name="Munoz J.F."/>
            <person name="Gauthier G.M."/>
            <person name="Desjardins C.A."/>
            <person name="Gallo J.E."/>
            <person name="Holder J."/>
            <person name="Sullivan T.D."/>
            <person name="Marty A.J."/>
            <person name="Carmen J.C."/>
            <person name="Chen Z."/>
            <person name="Ding L."/>
            <person name="Gujja S."/>
            <person name="Magrini V."/>
            <person name="Misas E."/>
            <person name="Mitreva M."/>
            <person name="Priest M."/>
            <person name="Saif S."/>
            <person name="Whiston E.A."/>
            <person name="Young S."/>
            <person name="Zeng Q."/>
            <person name="Goldman W.E."/>
            <person name="Mardis E.R."/>
            <person name="Taylor J.W."/>
            <person name="McEwen J.G."/>
            <person name="Clay O.K."/>
            <person name="Klein B.S."/>
            <person name="Cuomo C.A."/>
        </authorList>
    </citation>
    <scope>NUCLEOTIDE SEQUENCE [LARGE SCALE GENOMIC DNA]</scope>
    <source>
        <strain evidence="2">ER-3 / ATCC MYA-2586</strain>
    </source>
</reference>
<proteinExistence type="predicted"/>
<accession>A0ABX2VUX0</accession>
<dbReference type="EMBL" id="EQ999976">
    <property type="protein sequence ID" value="OAT00959.1"/>
    <property type="molecule type" value="Genomic_DNA"/>
</dbReference>
<dbReference type="Proteomes" id="UP000002039">
    <property type="component" value="Unassembled WGS sequence"/>
</dbReference>
<name>A0ABX2VUX0_AJEDR</name>
<sequence length="49" mass="5796">MAREKRVPRQAIMANTAPARRAVYAQRVLDWETAWVANQWQHFRESRAA</sequence>
<organism evidence="1 2">
    <name type="scientific">Ajellomyces dermatitidis (strain ER-3 / ATCC MYA-2586)</name>
    <name type="common">Blastomyces dermatitidis</name>
    <dbReference type="NCBI Taxonomy" id="559297"/>
    <lineage>
        <taxon>Eukaryota</taxon>
        <taxon>Fungi</taxon>
        <taxon>Dikarya</taxon>
        <taxon>Ascomycota</taxon>
        <taxon>Pezizomycotina</taxon>
        <taxon>Eurotiomycetes</taxon>
        <taxon>Eurotiomycetidae</taxon>
        <taxon>Onygenales</taxon>
        <taxon>Ajellomycetaceae</taxon>
        <taxon>Blastomyces</taxon>
    </lineage>
</organism>